<keyword evidence="8" id="KW-1185">Reference proteome</keyword>
<keyword evidence="1" id="KW-0645">Protease</keyword>
<evidence type="ECO:0000256" key="4">
    <source>
        <dbReference type="ARBA" id="ARBA00023157"/>
    </source>
</evidence>
<dbReference type="PANTHER" id="PTHR24276">
    <property type="entry name" value="POLYSERASE-RELATED"/>
    <property type="match status" value="1"/>
</dbReference>
<dbReference type="FunCoup" id="A0A482XLR1">
    <property type="interactions" value="35"/>
</dbReference>
<dbReference type="InterPro" id="IPR009003">
    <property type="entry name" value="Peptidase_S1_PA"/>
</dbReference>
<keyword evidence="4" id="KW-1015">Disulfide bond</keyword>
<dbReference type="SMART" id="SM00020">
    <property type="entry name" value="Tryp_SPc"/>
    <property type="match status" value="1"/>
</dbReference>
<gene>
    <name evidence="7" type="ORF">LSTR_LSTR002956</name>
</gene>
<keyword evidence="2" id="KW-0378">Hydrolase</keyword>
<comment type="caution">
    <text evidence="7">The sequence shown here is derived from an EMBL/GenBank/DDBJ whole genome shotgun (WGS) entry which is preliminary data.</text>
</comment>
<dbReference type="SUPFAM" id="SSF50494">
    <property type="entry name" value="Trypsin-like serine proteases"/>
    <property type="match status" value="1"/>
</dbReference>
<dbReference type="Pfam" id="PF00089">
    <property type="entry name" value="Trypsin"/>
    <property type="match status" value="1"/>
</dbReference>
<keyword evidence="5" id="KW-0732">Signal</keyword>
<accession>A0A482XLR1</accession>
<dbReference type="Proteomes" id="UP000291343">
    <property type="component" value="Unassembled WGS sequence"/>
</dbReference>
<organism evidence="7 8">
    <name type="scientific">Laodelphax striatellus</name>
    <name type="common">Small brown planthopper</name>
    <name type="synonym">Delphax striatella</name>
    <dbReference type="NCBI Taxonomy" id="195883"/>
    <lineage>
        <taxon>Eukaryota</taxon>
        <taxon>Metazoa</taxon>
        <taxon>Ecdysozoa</taxon>
        <taxon>Arthropoda</taxon>
        <taxon>Hexapoda</taxon>
        <taxon>Insecta</taxon>
        <taxon>Pterygota</taxon>
        <taxon>Neoptera</taxon>
        <taxon>Paraneoptera</taxon>
        <taxon>Hemiptera</taxon>
        <taxon>Auchenorrhyncha</taxon>
        <taxon>Fulgoroidea</taxon>
        <taxon>Delphacidae</taxon>
        <taxon>Criomorphinae</taxon>
        <taxon>Laodelphax</taxon>
    </lineage>
</organism>
<keyword evidence="3" id="KW-0720">Serine protease</keyword>
<dbReference type="GO" id="GO:0006508">
    <property type="term" value="P:proteolysis"/>
    <property type="evidence" value="ECO:0007669"/>
    <property type="project" value="UniProtKB-KW"/>
</dbReference>
<protein>
    <recommendedName>
        <fullName evidence="6">Peptidase S1 domain-containing protein</fullName>
    </recommendedName>
</protein>
<dbReference type="InParanoid" id="A0A482XLR1"/>
<dbReference type="CDD" id="cd00190">
    <property type="entry name" value="Tryp_SPc"/>
    <property type="match status" value="1"/>
</dbReference>
<dbReference type="AlphaFoldDB" id="A0A482XLR1"/>
<reference evidence="7 8" key="1">
    <citation type="journal article" date="2017" name="Gigascience">
        <title>Genome sequence of the small brown planthopper, Laodelphax striatellus.</title>
        <authorList>
            <person name="Zhu J."/>
            <person name="Jiang F."/>
            <person name="Wang X."/>
            <person name="Yang P."/>
            <person name="Bao Y."/>
            <person name="Zhao W."/>
            <person name="Wang W."/>
            <person name="Lu H."/>
            <person name="Wang Q."/>
            <person name="Cui N."/>
            <person name="Li J."/>
            <person name="Chen X."/>
            <person name="Luo L."/>
            <person name="Yu J."/>
            <person name="Kang L."/>
            <person name="Cui F."/>
        </authorList>
    </citation>
    <scope>NUCLEOTIDE SEQUENCE [LARGE SCALE GENOMIC DNA]</scope>
    <source>
        <strain evidence="7">Lst14</strain>
    </source>
</reference>
<dbReference type="InterPro" id="IPR043504">
    <property type="entry name" value="Peptidase_S1_PA_chymotrypsin"/>
</dbReference>
<evidence type="ECO:0000256" key="3">
    <source>
        <dbReference type="ARBA" id="ARBA00022825"/>
    </source>
</evidence>
<dbReference type="PROSITE" id="PS50240">
    <property type="entry name" value="TRYPSIN_DOM"/>
    <property type="match status" value="1"/>
</dbReference>
<dbReference type="STRING" id="195883.A0A482XLR1"/>
<dbReference type="EMBL" id="QKKF02005868">
    <property type="protein sequence ID" value="RZF46624.1"/>
    <property type="molecule type" value="Genomic_DNA"/>
</dbReference>
<dbReference type="Gene3D" id="2.40.10.10">
    <property type="entry name" value="Trypsin-like serine proteases"/>
    <property type="match status" value="1"/>
</dbReference>
<evidence type="ECO:0000256" key="5">
    <source>
        <dbReference type="SAM" id="SignalP"/>
    </source>
</evidence>
<dbReference type="InterPro" id="IPR001254">
    <property type="entry name" value="Trypsin_dom"/>
</dbReference>
<evidence type="ECO:0000259" key="6">
    <source>
        <dbReference type="PROSITE" id="PS50240"/>
    </source>
</evidence>
<name>A0A482XLR1_LAOST</name>
<evidence type="ECO:0000313" key="8">
    <source>
        <dbReference type="Proteomes" id="UP000291343"/>
    </source>
</evidence>
<evidence type="ECO:0000313" key="7">
    <source>
        <dbReference type="EMBL" id="RZF46624.1"/>
    </source>
</evidence>
<dbReference type="PANTHER" id="PTHR24276:SF94">
    <property type="entry name" value="AT20289P-RELATED"/>
    <property type="match status" value="1"/>
</dbReference>
<feature type="domain" description="Peptidase S1" evidence="6">
    <location>
        <begin position="40"/>
        <end position="260"/>
    </location>
</feature>
<feature type="signal peptide" evidence="5">
    <location>
        <begin position="1"/>
        <end position="19"/>
    </location>
</feature>
<evidence type="ECO:0000256" key="2">
    <source>
        <dbReference type="ARBA" id="ARBA00022801"/>
    </source>
</evidence>
<feature type="chain" id="PRO_5019723146" description="Peptidase S1 domain-containing protein" evidence="5">
    <location>
        <begin position="20"/>
        <end position="272"/>
    </location>
</feature>
<evidence type="ECO:0000256" key="1">
    <source>
        <dbReference type="ARBA" id="ARBA00022670"/>
    </source>
</evidence>
<dbReference type="OrthoDB" id="10059102at2759"/>
<dbReference type="SMR" id="A0A482XLR1"/>
<sequence>MKLQILGLILLNTVIISECSSDTKLNDKHAEESIENEEKVQGGKLSSITKHPYMISIQNDGDTEGAAFLIDRRWAVTAAYHFYGFENGSLTFRAGSSYASKGRKLHVQSFFTHPGYLGRWKDDLTVFKLTKPLPLSKSIRPIGIASSLPKNGTLAATCGWGYQKWGFKAGDKNDTLRSTTVQYTESESCLDFYPGELNDRNFCSLTEGKSPCVFDWGAPLVYKGKAFGLFVGGLGCGSLKNPPIYIDLTEYKKWINNIIKKNSEPGEIIDFQ</sequence>
<dbReference type="InterPro" id="IPR050430">
    <property type="entry name" value="Peptidase_S1"/>
</dbReference>
<proteinExistence type="predicted"/>
<dbReference type="GO" id="GO:0004252">
    <property type="term" value="F:serine-type endopeptidase activity"/>
    <property type="evidence" value="ECO:0007669"/>
    <property type="project" value="InterPro"/>
</dbReference>